<dbReference type="KEGG" id="bcom:BAUCODRAFT_306412"/>
<organism evidence="3 4">
    <name type="scientific">Baudoinia panamericana (strain UAMH 10762)</name>
    <name type="common">Angels' share fungus</name>
    <name type="synonym">Baudoinia compniacensis (strain UAMH 10762)</name>
    <dbReference type="NCBI Taxonomy" id="717646"/>
    <lineage>
        <taxon>Eukaryota</taxon>
        <taxon>Fungi</taxon>
        <taxon>Dikarya</taxon>
        <taxon>Ascomycota</taxon>
        <taxon>Pezizomycotina</taxon>
        <taxon>Dothideomycetes</taxon>
        <taxon>Dothideomycetidae</taxon>
        <taxon>Mycosphaerellales</taxon>
        <taxon>Teratosphaeriaceae</taxon>
        <taxon>Baudoinia</taxon>
    </lineage>
</organism>
<reference evidence="3 4" key="1">
    <citation type="journal article" date="2012" name="PLoS Pathog.">
        <title>Diverse lifestyles and strategies of plant pathogenesis encoded in the genomes of eighteen Dothideomycetes fungi.</title>
        <authorList>
            <person name="Ohm R.A."/>
            <person name="Feau N."/>
            <person name="Henrissat B."/>
            <person name="Schoch C.L."/>
            <person name="Horwitz B.A."/>
            <person name="Barry K.W."/>
            <person name="Condon B.J."/>
            <person name="Copeland A.C."/>
            <person name="Dhillon B."/>
            <person name="Glaser F."/>
            <person name="Hesse C.N."/>
            <person name="Kosti I."/>
            <person name="LaButti K."/>
            <person name="Lindquist E.A."/>
            <person name="Lucas S."/>
            <person name="Salamov A.A."/>
            <person name="Bradshaw R.E."/>
            <person name="Ciuffetti L."/>
            <person name="Hamelin R.C."/>
            <person name="Kema G.H.J."/>
            <person name="Lawrence C."/>
            <person name="Scott J.A."/>
            <person name="Spatafora J.W."/>
            <person name="Turgeon B.G."/>
            <person name="de Wit P.J.G.M."/>
            <person name="Zhong S."/>
            <person name="Goodwin S.B."/>
            <person name="Grigoriev I.V."/>
        </authorList>
    </citation>
    <scope>NUCLEOTIDE SEQUENCE [LARGE SCALE GENOMIC DNA]</scope>
    <source>
        <strain evidence="3 4">UAMH 10762</strain>
    </source>
</reference>
<name>M2MKI2_BAUPA</name>
<evidence type="ECO:0000313" key="3">
    <source>
        <dbReference type="EMBL" id="EMC91838.1"/>
    </source>
</evidence>
<dbReference type="AlphaFoldDB" id="M2MKI2"/>
<keyword evidence="4" id="KW-1185">Reference proteome</keyword>
<feature type="transmembrane region" description="Helical" evidence="2">
    <location>
        <begin position="72"/>
        <end position="97"/>
    </location>
</feature>
<proteinExistence type="predicted"/>
<keyword evidence="2" id="KW-1133">Transmembrane helix</keyword>
<dbReference type="EMBL" id="KB445563">
    <property type="protein sequence ID" value="EMC91838.1"/>
    <property type="molecule type" value="Genomic_DNA"/>
</dbReference>
<evidence type="ECO:0000256" key="1">
    <source>
        <dbReference type="SAM" id="MobiDB-lite"/>
    </source>
</evidence>
<dbReference type="GeneID" id="19111279"/>
<dbReference type="OrthoDB" id="3597994at2759"/>
<evidence type="ECO:0000256" key="2">
    <source>
        <dbReference type="SAM" id="Phobius"/>
    </source>
</evidence>
<gene>
    <name evidence="3" type="ORF">BAUCODRAFT_306412</name>
</gene>
<dbReference type="Proteomes" id="UP000011761">
    <property type="component" value="Unassembled WGS sequence"/>
</dbReference>
<feature type="compositionally biased region" description="Basic and acidic residues" evidence="1">
    <location>
        <begin position="131"/>
        <end position="154"/>
    </location>
</feature>
<dbReference type="eggNOG" id="ENOG502SA5G">
    <property type="taxonomic scope" value="Eukaryota"/>
</dbReference>
<accession>M2MKI2</accession>
<evidence type="ECO:0000313" key="4">
    <source>
        <dbReference type="Proteomes" id="UP000011761"/>
    </source>
</evidence>
<keyword evidence="2" id="KW-0812">Transmembrane</keyword>
<protein>
    <submittedName>
        <fullName evidence="3">Uncharacterized protein</fullName>
    </submittedName>
</protein>
<feature type="transmembrane region" description="Helical" evidence="2">
    <location>
        <begin position="103"/>
        <end position="120"/>
    </location>
</feature>
<dbReference type="RefSeq" id="XP_007681250.1">
    <property type="nucleotide sequence ID" value="XM_007683060.1"/>
</dbReference>
<keyword evidence="2" id="KW-0472">Membrane</keyword>
<dbReference type="HOGENOM" id="CLU_131612_1_0_1"/>
<dbReference type="OMA" id="FAFWKLV"/>
<feature type="region of interest" description="Disordered" evidence="1">
    <location>
        <begin position="129"/>
        <end position="165"/>
    </location>
</feature>
<sequence>MSAATVQPETAVQIHDAQKKASSLQRAKVAVQYLIDPKTGPQPAHLRTRTFLRSLRYLTIFIFWRLLRYARYAAVGALVAAVSGTAIGSVASGAALFIAPPGIFAGAGVGLLWAFARFGWNRAKARMRRHQHDEHADPRKDEQEDAVRSKHSSADSEPSFGSEPW</sequence>